<evidence type="ECO:0000313" key="1">
    <source>
        <dbReference type="EMBL" id="KAK2584127.1"/>
    </source>
</evidence>
<gene>
    <name evidence="1" type="ORF">KPH14_006563</name>
</gene>
<evidence type="ECO:0000313" key="2">
    <source>
        <dbReference type="Proteomes" id="UP001258017"/>
    </source>
</evidence>
<keyword evidence="2" id="KW-1185">Reference proteome</keyword>
<proteinExistence type="predicted"/>
<dbReference type="Proteomes" id="UP001258017">
    <property type="component" value="Unassembled WGS sequence"/>
</dbReference>
<dbReference type="AlphaFoldDB" id="A0AAD9RQQ1"/>
<accession>A0AAD9RQQ1</accession>
<reference evidence="1" key="2">
    <citation type="journal article" date="2023" name="Commun. Biol.">
        <title>Intrasexual cuticular hydrocarbon dimorphism in a wasp sheds light on hydrocarbon biosynthesis genes in Hymenoptera.</title>
        <authorList>
            <person name="Moris V.C."/>
            <person name="Podsiadlowski L."/>
            <person name="Martin S."/>
            <person name="Oeyen J.P."/>
            <person name="Donath A."/>
            <person name="Petersen M."/>
            <person name="Wilbrandt J."/>
            <person name="Misof B."/>
            <person name="Liedtke D."/>
            <person name="Thamm M."/>
            <person name="Scheiner R."/>
            <person name="Schmitt T."/>
            <person name="Niehuis O."/>
        </authorList>
    </citation>
    <scope>NUCLEOTIDE SEQUENCE</scope>
    <source>
        <strain evidence="1">GBR_01_08_01A</strain>
    </source>
</reference>
<organism evidence="1 2">
    <name type="scientific">Odynerus spinipes</name>
    <dbReference type="NCBI Taxonomy" id="1348599"/>
    <lineage>
        <taxon>Eukaryota</taxon>
        <taxon>Metazoa</taxon>
        <taxon>Ecdysozoa</taxon>
        <taxon>Arthropoda</taxon>
        <taxon>Hexapoda</taxon>
        <taxon>Insecta</taxon>
        <taxon>Pterygota</taxon>
        <taxon>Neoptera</taxon>
        <taxon>Endopterygota</taxon>
        <taxon>Hymenoptera</taxon>
        <taxon>Apocrita</taxon>
        <taxon>Aculeata</taxon>
        <taxon>Vespoidea</taxon>
        <taxon>Vespidae</taxon>
        <taxon>Eumeninae</taxon>
        <taxon>Odynerus</taxon>
    </lineage>
</organism>
<reference evidence="1" key="1">
    <citation type="submission" date="2021-08" db="EMBL/GenBank/DDBJ databases">
        <authorList>
            <person name="Misof B."/>
            <person name="Oliver O."/>
            <person name="Podsiadlowski L."/>
            <person name="Donath A."/>
            <person name="Peters R."/>
            <person name="Mayer C."/>
            <person name="Rust J."/>
            <person name="Gunkel S."/>
            <person name="Lesny P."/>
            <person name="Martin S."/>
            <person name="Oeyen J.P."/>
            <person name="Petersen M."/>
            <person name="Panagiotis P."/>
            <person name="Wilbrandt J."/>
            <person name="Tanja T."/>
        </authorList>
    </citation>
    <scope>NUCLEOTIDE SEQUENCE</scope>
    <source>
        <strain evidence="1">GBR_01_08_01A</strain>
        <tissue evidence="1">Thorax + abdomen</tissue>
    </source>
</reference>
<sequence length="90" mass="10341">MLSSKVQQYILFTYFFNDKFNIFKPLETSITQQAEKTTLPTAIKSLRSLFLRGNGLSVLIIFNRWRYYSSRTRLLLDSTSLGVQAGGILI</sequence>
<comment type="caution">
    <text evidence="1">The sequence shown here is derived from an EMBL/GenBank/DDBJ whole genome shotgun (WGS) entry which is preliminary data.</text>
</comment>
<dbReference type="EMBL" id="JAIFRP010000026">
    <property type="protein sequence ID" value="KAK2584127.1"/>
    <property type="molecule type" value="Genomic_DNA"/>
</dbReference>
<protein>
    <submittedName>
        <fullName evidence="1">Uncharacterized protein</fullName>
    </submittedName>
</protein>
<name>A0AAD9RQQ1_9HYME</name>